<name>A0ABQ6X3J4_9EURO</name>
<organism evidence="1 2">
    <name type="scientific">Aspergillus pseudocaelatus</name>
    <dbReference type="NCBI Taxonomy" id="1825620"/>
    <lineage>
        <taxon>Eukaryota</taxon>
        <taxon>Fungi</taxon>
        <taxon>Dikarya</taxon>
        <taxon>Ascomycota</taxon>
        <taxon>Pezizomycotina</taxon>
        <taxon>Eurotiomycetes</taxon>
        <taxon>Eurotiomycetidae</taxon>
        <taxon>Eurotiales</taxon>
        <taxon>Aspergillaceae</taxon>
        <taxon>Aspergillus</taxon>
        <taxon>Aspergillus subgen. Circumdati</taxon>
    </lineage>
</organism>
<accession>A0ABQ6X3J4</accession>
<evidence type="ECO:0000313" key="1">
    <source>
        <dbReference type="EMBL" id="KAE8422701.1"/>
    </source>
</evidence>
<evidence type="ECO:0000313" key="2">
    <source>
        <dbReference type="Proteomes" id="UP000325395"/>
    </source>
</evidence>
<protein>
    <submittedName>
        <fullName evidence="1">Uncharacterized protein</fullName>
    </submittedName>
</protein>
<reference evidence="1 2" key="1">
    <citation type="submission" date="2019-04" db="EMBL/GenBank/DDBJ databases">
        <authorList>
            <consortium name="DOE Joint Genome Institute"/>
            <person name="Mondo S."/>
            <person name="Kjaerbolling I."/>
            <person name="Vesth T."/>
            <person name="Frisvad J.C."/>
            <person name="Nybo J.L."/>
            <person name="Theobald S."/>
            <person name="Kildgaard S."/>
            <person name="Isbrandt T."/>
            <person name="Kuo A."/>
            <person name="Sato A."/>
            <person name="Lyhne E.K."/>
            <person name="Kogle M.E."/>
            <person name="Wiebenga A."/>
            <person name="Kun R.S."/>
            <person name="Lubbers R.J."/>
            <person name="Makela M.R."/>
            <person name="Barry K."/>
            <person name="Chovatia M."/>
            <person name="Clum A."/>
            <person name="Daum C."/>
            <person name="Haridas S."/>
            <person name="He G."/>
            <person name="LaButti K."/>
            <person name="Lipzen A."/>
            <person name="Riley R."/>
            <person name="Salamov A."/>
            <person name="Simmons B.A."/>
            <person name="Magnuson J.K."/>
            <person name="Henrissat B."/>
            <person name="Mortensen U.H."/>
            <person name="Larsen T.O."/>
            <person name="Devries R.P."/>
            <person name="Grigoriev I.V."/>
            <person name="Machida M."/>
            <person name="Baker S.E."/>
            <person name="Andersen M.R."/>
            <person name="Cantor M.N."/>
            <person name="Hua S.X."/>
        </authorList>
    </citation>
    <scope>NUCLEOTIDE SEQUENCE [LARGE SCALE GENOMIC DNA]</scope>
    <source>
        <strain evidence="1 2">CBS 117616</strain>
    </source>
</reference>
<proteinExistence type="predicted"/>
<gene>
    <name evidence="1" type="ORF">BDV36DRAFT_291199</name>
</gene>
<keyword evidence="2" id="KW-1185">Reference proteome</keyword>
<dbReference type="Proteomes" id="UP000325395">
    <property type="component" value="Unassembled WGS sequence"/>
</dbReference>
<dbReference type="EMBL" id="ML735693">
    <property type="protein sequence ID" value="KAE8422701.1"/>
    <property type="molecule type" value="Genomic_DNA"/>
</dbReference>
<sequence>MSTEAQFYLAKERWLAAAKMARTEKEHSKRRYEEDKEMGLIGDQNFEQWAAMNAPGFMQAYNEFQAKQNRYDAEFQRRWNETYFGTGEEKGSNFIIITPEDDE</sequence>